<keyword evidence="4" id="KW-1185">Reference proteome</keyword>
<feature type="compositionally biased region" description="Low complexity" evidence="1">
    <location>
        <begin position="1004"/>
        <end position="1018"/>
    </location>
</feature>
<feature type="domain" description="Yippee" evidence="2">
    <location>
        <begin position="737"/>
        <end position="835"/>
    </location>
</feature>
<evidence type="ECO:0000313" key="4">
    <source>
        <dbReference type="Proteomes" id="UP000654075"/>
    </source>
</evidence>
<feature type="compositionally biased region" description="Polar residues" evidence="1">
    <location>
        <begin position="481"/>
        <end position="492"/>
    </location>
</feature>
<dbReference type="InterPro" id="IPR039058">
    <property type="entry name" value="Yippee_fam"/>
</dbReference>
<feature type="region of interest" description="Disordered" evidence="1">
    <location>
        <begin position="692"/>
        <end position="716"/>
    </location>
</feature>
<organism evidence="3 4">
    <name type="scientific">Polarella glacialis</name>
    <name type="common">Dinoflagellate</name>
    <dbReference type="NCBI Taxonomy" id="89957"/>
    <lineage>
        <taxon>Eukaryota</taxon>
        <taxon>Sar</taxon>
        <taxon>Alveolata</taxon>
        <taxon>Dinophyceae</taxon>
        <taxon>Suessiales</taxon>
        <taxon>Suessiaceae</taxon>
        <taxon>Polarella</taxon>
    </lineage>
</organism>
<feature type="compositionally biased region" description="Low complexity" evidence="1">
    <location>
        <begin position="877"/>
        <end position="889"/>
    </location>
</feature>
<gene>
    <name evidence="3" type="ORF">PGLA1383_LOCUS57746</name>
</gene>
<feature type="region of interest" description="Disordered" evidence="1">
    <location>
        <begin position="44"/>
        <end position="80"/>
    </location>
</feature>
<name>A0A813HXY0_POLGL</name>
<dbReference type="PANTHER" id="PTHR13848">
    <property type="entry name" value="PROTEIN YIPPEE-LIKE CG15309-RELATED"/>
    <property type="match status" value="1"/>
</dbReference>
<reference evidence="3" key="1">
    <citation type="submission" date="2021-02" db="EMBL/GenBank/DDBJ databases">
        <authorList>
            <person name="Dougan E. K."/>
            <person name="Rhodes N."/>
            <person name="Thang M."/>
            <person name="Chan C."/>
        </authorList>
    </citation>
    <scope>NUCLEOTIDE SEQUENCE</scope>
</reference>
<feature type="region of interest" description="Disordered" evidence="1">
    <location>
        <begin position="461"/>
        <end position="492"/>
    </location>
</feature>
<dbReference type="EMBL" id="CAJNNV010033352">
    <property type="protein sequence ID" value="CAE8643400.1"/>
    <property type="molecule type" value="Genomic_DNA"/>
</dbReference>
<dbReference type="Proteomes" id="UP000654075">
    <property type="component" value="Unassembled WGS sequence"/>
</dbReference>
<dbReference type="OrthoDB" id="6407410at2759"/>
<dbReference type="PROSITE" id="PS51792">
    <property type="entry name" value="YIPPEE"/>
    <property type="match status" value="2"/>
</dbReference>
<feature type="region of interest" description="Disordered" evidence="1">
    <location>
        <begin position="1004"/>
        <end position="1066"/>
    </location>
</feature>
<proteinExistence type="predicted"/>
<feature type="compositionally biased region" description="Pro residues" evidence="1">
    <location>
        <begin position="1033"/>
        <end position="1044"/>
    </location>
</feature>
<evidence type="ECO:0000256" key="1">
    <source>
        <dbReference type="SAM" id="MobiDB-lite"/>
    </source>
</evidence>
<dbReference type="AlphaFoldDB" id="A0A813HXY0"/>
<protein>
    <recommendedName>
        <fullName evidence="2">Yippee domain-containing protein</fullName>
    </recommendedName>
</protein>
<feature type="domain" description="Yippee" evidence="2">
    <location>
        <begin position="264"/>
        <end position="362"/>
    </location>
</feature>
<evidence type="ECO:0000259" key="2">
    <source>
        <dbReference type="PROSITE" id="PS51792"/>
    </source>
</evidence>
<feature type="region of interest" description="Disordered" evidence="1">
    <location>
        <begin position="862"/>
        <end position="935"/>
    </location>
</feature>
<sequence>MAAEGDESSAPLLSGRPAGPVAALPHQTGYGLVPTPAAMSAGRALAGAASQRDGLRTQRVARQQQLLPPPRRQRAAPGLSWMAAHSARSSRRPHVSEASLLEDQVLQEVPSVLRPPALSSSAPSDHPHTFRAPHPHALQLPVYRRSADCRSCELPEDAVRLLVDFAVSGLMELLAFALLDRQFHSVACKRLVHELKWHGVKVLPAGTPDLQPCRHPEALGLLLCPQVGQQFVALPDLAFRGPGVTGEGHDTLCDAFLPFEEDDALLHCQDCNTPILKVEDVISSNYRIMTGRAYLSSTAYNVKVSEDTHEANYTTGQYRVRHVSCSTCSYKLGITYVRADDHENQYKIGKFLVGQNCFVRPACCMLRSRRQSAELPMPLCPRCHRTSVRGSLQLVSIMTEGLCVGRTRQLYELLLRQEAVETLALVPGERSATRRLLSAPRALLAWCLPLLWAATLRKQQRQKQRAAGPPSGHAAEGHSRLPSSSLAPHSQSQAERLGLDPDLWQDALRERMCMLQCLGPLVLGRDDFPAALATVVSFVDTVRRTAKNSAPFGSSRPERAPLLLQLVPALVARSSEKALGSARALALAVRREWVACNSERRNSRSLTAVEMESIVHAITARAAAGVLAEVETASESARRKAGNRTGHLQLPVMASRNLSFQMTDMLAHPMDYSNDTAAEPLLGMNPFAPATPGSWSMETESVSSELSTGDSPMLDTDEEPLSDVTMTSATSTCTDELLLQCLSCGSPSLKADDIMSSDYRIMTGSAYLANAAYNIVVSAFSEEAEYSSGLHTVRDVACSRCMARLGIMYVDAEDEENQFKIGKFLLSQSQLLVPRPGSSAPKSEAALRRHLLELMQCGSGLLSSKSRRDRHRRSRSTSEPMASAIAAAAARERPRERPRERERERAAREPAPPEPEPEQPREAPVAPEEAAPENQEDLQVLVPGPAPAAPPPQRLIVTIQRYIRCMLPVTQYIHTAQTWAVSSANNTWLAGARPADQVDQRQQQQQQQQQQQFQVQRPRQLHVRPPFQQHLPWQPPPLQPPQPPQQSQYTWQPARQPAPARQQPWL</sequence>
<feature type="compositionally biased region" description="Polar residues" evidence="1">
    <location>
        <begin position="693"/>
        <end position="710"/>
    </location>
</feature>
<feature type="compositionally biased region" description="Low complexity" evidence="1">
    <location>
        <begin position="1045"/>
        <end position="1066"/>
    </location>
</feature>
<comment type="caution">
    <text evidence="3">The sequence shown here is derived from an EMBL/GenBank/DDBJ whole genome shotgun (WGS) entry which is preliminary data.</text>
</comment>
<dbReference type="GO" id="GO:0046872">
    <property type="term" value="F:metal ion binding"/>
    <property type="evidence" value="ECO:0007669"/>
    <property type="project" value="UniProtKB-KW"/>
</dbReference>
<feature type="region of interest" description="Disordered" evidence="1">
    <location>
        <begin position="1"/>
        <end position="30"/>
    </location>
</feature>
<feature type="compositionally biased region" description="Basic and acidic residues" evidence="1">
    <location>
        <begin position="890"/>
        <end position="908"/>
    </location>
</feature>
<evidence type="ECO:0000313" key="3">
    <source>
        <dbReference type="EMBL" id="CAE8643400.1"/>
    </source>
</evidence>
<dbReference type="InterPro" id="IPR034751">
    <property type="entry name" value="Yippee"/>
</dbReference>
<accession>A0A813HXY0</accession>
<feature type="compositionally biased region" description="Basic residues" evidence="1">
    <location>
        <begin position="865"/>
        <end position="875"/>
    </location>
</feature>